<comment type="caution">
    <text evidence="1">The sequence shown here is derived from an EMBL/GenBank/DDBJ whole genome shotgun (WGS) entry which is preliminary data.</text>
</comment>
<evidence type="ECO:0000313" key="1">
    <source>
        <dbReference type="EMBL" id="KKM08087.1"/>
    </source>
</evidence>
<dbReference type="EMBL" id="LAZR01015628">
    <property type="protein sequence ID" value="KKM08087.1"/>
    <property type="molecule type" value="Genomic_DNA"/>
</dbReference>
<feature type="non-terminal residue" evidence="1">
    <location>
        <position position="1"/>
    </location>
</feature>
<reference evidence="1" key="1">
    <citation type="journal article" date="2015" name="Nature">
        <title>Complex archaea that bridge the gap between prokaryotes and eukaryotes.</title>
        <authorList>
            <person name="Spang A."/>
            <person name="Saw J.H."/>
            <person name="Jorgensen S.L."/>
            <person name="Zaremba-Niedzwiedzka K."/>
            <person name="Martijn J."/>
            <person name="Lind A.E."/>
            <person name="van Eijk R."/>
            <person name="Schleper C."/>
            <person name="Guy L."/>
            <person name="Ettema T.J."/>
        </authorList>
    </citation>
    <scope>NUCLEOTIDE SEQUENCE</scope>
</reference>
<gene>
    <name evidence="1" type="ORF">LCGC14_1727440</name>
</gene>
<organism evidence="1">
    <name type="scientific">marine sediment metagenome</name>
    <dbReference type="NCBI Taxonomy" id="412755"/>
    <lineage>
        <taxon>unclassified sequences</taxon>
        <taxon>metagenomes</taxon>
        <taxon>ecological metagenomes</taxon>
    </lineage>
</organism>
<accession>A0A0F9HYC6</accession>
<protein>
    <submittedName>
        <fullName evidence="1">Uncharacterized protein</fullName>
    </submittedName>
</protein>
<proteinExistence type="predicted"/>
<name>A0A0F9HYC6_9ZZZZ</name>
<dbReference type="AlphaFoldDB" id="A0A0F9HYC6"/>
<sequence>EGQLPFGTRPGEQAIVELIVGMYRKPRGRPRLTYGKIAKKLNATVLKPRRAAQWTSHLVRNVILRQKGKA</sequence>